<reference evidence="1" key="1">
    <citation type="submission" date="2020-05" db="EMBL/GenBank/DDBJ databases">
        <authorList>
            <person name="Chiriac C."/>
            <person name="Salcher M."/>
            <person name="Ghai R."/>
            <person name="Kavagutti S V."/>
        </authorList>
    </citation>
    <scope>NUCLEOTIDE SEQUENCE</scope>
</reference>
<protein>
    <submittedName>
        <fullName evidence="1">Uncharacterized protein</fullName>
    </submittedName>
</protein>
<gene>
    <name evidence="1" type="ORF">UFOVP1626_61</name>
</gene>
<accession>A0A6J5T0W6</accession>
<proteinExistence type="predicted"/>
<sequence length="87" mass="9865">MKTVSIGFNRDDGDFALFATLNNLDDYFSSYDFKELVHAVASELQAATQMKVEILEREDAPSYVVLDDEDYDEFGVNLKNTFNTQPA</sequence>
<dbReference type="EMBL" id="LR797493">
    <property type="protein sequence ID" value="CAB4220916.1"/>
    <property type="molecule type" value="Genomic_DNA"/>
</dbReference>
<organism evidence="1">
    <name type="scientific">uncultured Caudovirales phage</name>
    <dbReference type="NCBI Taxonomy" id="2100421"/>
    <lineage>
        <taxon>Viruses</taxon>
        <taxon>Duplodnaviria</taxon>
        <taxon>Heunggongvirae</taxon>
        <taxon>Uroviricota</taxon>
        <taxon>Caudoviricetes</taxon>
        <taxon>Peduoviridae</taxon>
        <taxon>Maltschvirus</taxon>
        <taxon>Maltschvirus maltsch</taxon>
    </lineage>
</organism>
<evidence type="ECO:0000313" key="1">
    <source>
        <dbReference type="EMBL" id="CAB4220916.1"/>
    </source>
</evidence>
<name>A0A6J5T0W6_9CAUD</name>